<feature type="domain" description="Signal transduction histidine kinase subgroup 2 dimerisation and phosphoacceptor" evidence="9">
    <location>
        <begin position="354"/>
        <end position="428"/>
    </location>
</feature>
<evidence type="ECO:0000256" key="1">
    <source>
        <dbReference type="ARBA" id="ARBA00000085"/>
    </source>
</evidence>
<dbReference type="EMBL" id="OMOJ01000002">
    <property type="protein sequence ID" value="SPF79565.1"/>
    <property type="molecule type" value="Genomic_DNA"/>
</dbReference>
<dbReference type="Gene3D" id="3.30.450.20">
    <property type="entry name" value="PAS domain"/>
    <property type="match status" value="2"/>
</dbReference>
<organism evidence="10 11">
    <name type="scientific">Pseudoprimorskyibacter insulae</name>
    <dbReference type="NCBI Taxonomy" id="1695997"/>
    <lineage>
        <taxon>Bacteria</taxon>
        <taxon>Pseudomonadati</taxon>
        <taxon>Pseudomonadota</taxon>
        <taxon>Alphaproteobacteria</taxon>
        <taxon>Rhodobacterales</taxon>
        <taxon>Paracoccaceae</taxon>
        <taxon>Pseudoprimorskyibacter</taxon>
    </lineage>
</organism>
<keyword evidence="11" id="KW-1185">Reference proteome</keyword>
<dbReference type="EC" id="2.7.13.3" evidence="2"/>
<evidence type="ECO:0000256" key="3">
    <source>
        <dbReference type="ARBA" id="ARBA00022553"/>
    </source>
</evidence>
<dbReference type="Gene3D" id="3.30.565.10">
    <property type="entry name" value="Histidine kinase-like ATPase, C-terminal domain"/>
    <property type="match status" value="1"/>
</dbReference>
<sequence>MALLPLGLLSVNQNMLLLDEANRKLETTLLAQTAEAAGEESALFRTALGVVEAVSAVLPRLVETSDGCEAFLGEILTLSPALTFVGYTNRDGIVECGSAGNGVDVSSNPFVINMAADPARRVSVIKDAPISKVPTVVVAIPVFQGDTYDGLVSVSIRHGHFFNRDNLLPSQMDDEGFDVLTFNSEGEILTGNADLAHLVEILPQGKSLEYLTKFGRMAFTETTVDGEARIYAAVPIIDGTVYALGTRAKEDAFAWFGVGGIVNSLLFPVAMWLCSLGVAFFAVQRMVIRPMRNLRARMLMFTRNRSILEPQDLPMRPVELVEMDETWERIATSVLRDEAELHNVIHEKTVLLKEVHHRVKNNLQLIASILNMKMRKADSDESRSALTDIQNRVMSIARVHQKLYETSTEERVRVDELLQSIVSQFMETAGRDQNDVRIEHDLDPIVLYPDQAVPMSLAASELLSNALKYLRPDPVHGLWIKVSLKRMQGAGAELTISNSLGGAQQARPEPGSGLGRKLIAAFAQQMEGHLEEVFEPGACRVSITFQISGFHDEEA</sequence>
<evidence type="ECO:0000256" key="6">
    <source>
        <dbReference type="ARBA" id="ARBA00022777"/>
    </source>
</evidence>
<evidence type="ECO:0000313" key="11">
    <source>
        <dbReference type="Proteomes" id="UP000244904"/>
    </source>
</evidence>
<dbReference type="PANTHER" id="PTHR41523:SF8">
    <property type="entry name" value="ETHYLENE RESPONSE SENSOR PROTEIN"/>
    <property type="match status" value="1"/>
</dbReference>
<keyword evidence="8" id="KW-0812">Transmembrane</keyword>
<comment type="catalytic activity">
    <reaction evidence="1">
        <text>ATP + protein L-histidine = ADP + protein N-phospho-L-histidine.</text>
        <dbReference type="EC" id="2.7.13.3"/>
    </reaction>
</comment>
<dbReference type="InterPro" id="IPR011495">
    <property type="entry name" value="Sig_transdc_His_kin_sub2_dim/P"/>
</dbReference>
<protein>
    <recommendedName>
        <fullName evidence="2">histidine kinase</fullName>
        <ecNumber evidence="2">2.7.13.3</ecNumber>
    </recommendedName>
</protein>
<dbReference type="PANTHER" id="PTHR41523">
    <property type="entry name" value="TWO-COMPONENT SYSTEM SENSOR PROTEIN"/>
    <property type="match status" value="1"/>
</dbReference>
<evidence type="ECO:0000256" key="5">
    <source>
        <dbReference type="ARBA" id="ARBA00022741"/>
    </source>
</evidence>
<evidence type="ECO:0000259" key="9">
    <source>
        <dbReference type="Pfam" id="PF07568"/>
    </source>
</evidence>
<evidence type="ECO:0000256" key="4">
    <source>
        <dbReference type="ARBA" id="ARBA00022679"/>
    </source>
</evidence>
<proteinExistence type="predicted"/>
<dbReference type="RefSeq" id="WP_146188661.1">
    <property type="nucleotide sequence ID" value="NZ_OMOJ01000002.1"/>
</dbReference>
<dbReference type="InterPro" id="IPR036890">
    <property type="entry name" value="HATPase_C_sf"/>
</dbReference>
<evidence type="ECO:0000256" key="8">
    <source>
        <dbReference type="SAM" id="Phobius"/>
    </source>
</evidence>
<evidence type="ECO:0000256" key="7">
    <source>
        <dbReference type="ARBA" id="ARBA00022840"/>
    </source>
</evidence>
<keyword evidence="7" id="KW-0067">ATP-binding</keyword>
<keyword evidence="3" id="KW-0597">Phosphoprotein</keyword>
<dbReference type="GO" id="GO:0005524">
    <property type="term" value="F:ATP binding"/>
    <property type="evidence" value="ECO:0007669"/>
    <property type="project" value="UniProtKB-KW"/>
</dbReference>
<keyword evidence="4 10" id="KW-0808">Transferase</keyword>
<keyword evidence="6 10" id="KW-0418">Kinase</keyword>
<feature type="transmembrane region" description="Helical" evidence="8">
    <location>
        <begin position="265"/>
        <end position="288"/>
    </location>
</feature>
<gene>
    <name evidence="10" type="primary">pdtaS_1</name>
    <name evidence="10" type="ORF">PRI8871_01361</name>
</gene>
<dbReference type="OrthoDB" id="9767435at2"/>
<dbReference type="GO" id="GO:0004673">
    <property type="term" value="F:protein histidine kinase activity"/>
    <property type="evidence" value="ECO:0007669"/>
    <property type="project" value="UniProtKB-EC"/>
</dbReference>
<keyword evidence="8" id="KW-0472">Membrane</keyword>
<accession>A0A2R8AU53</accession>
<keyword evidence="5" id="KW-0547">Nucleotide-binding</keyword>
<dbReference type="SUPFAM" id="SSF55874">
    <property type="entry name" value="ATPase domain of HSP90 chaperone/DNA topoisomerase II/histidine kinase"/>
    <property type="match status" value="1"/>
</dbReference>
<keyword evidence="8" id="KW-1133">Transmembrane helix</keyword>
<dbReference type="Proteomes" id="UP000244904">
    <property type="component" value="Unassembled WGS sequence"/>
</dbReference>
<evidence type="ECO:0000313" key="10">
    <source>
        <dbReference type="EMBL" id="SPF79565.1"/>
    </source>
</evidence>
<name>A0A2R8AU53_9RHOB</name>
<dbReference type="Pfam" id="PF07568">
    <property type="entry name" value="HisKA_2"/>
    <property type="match status" value="1"/>
</dbReference>
<dbReference type="AlphaFoldDB" id="A0A2R8AU53"/>
<evidence type="ECO:0000256" key="2">
    <source>
        <dbReference type="ARBA" id="ARBA00012438"/>
    </source>
</evidence>
<reference evidence="11" key="1">
    <citation type="submission" date="2018-03" db="EMBL/GenBank/DDBJ databases">
        <authorList>
            <person name="Rodrigo-Torres L."/>
            <person name="Arahal R. D."/>
            <person name="Lucena T."/>
        </authorList>
    </citation>
    <scope>NUCLEOTIDE SEQUENCE [LARGE SCALE GENOMIC DNA]</scope>
    <source>
        <strain evidence="11">CECT 8871</strain>
    </source>
</reference>